<gene>
    <name evidence="1" type="ORF">MtrunA17_Chr7g0218021</name>
</gene>
<dbReference type="EMBL" id="PSQE01000007">
    <property type="protein sequence ID" value="RHN44312.1"/>
    <property type="molecule type" value="Genomic_DNA"/>
</dbReference>
<proteinExistence type="predicted"/>
<accession>A0A396GT66</accession>
<reference evidence="1" key="1">
    <citation type="journal article" date="2018" name="Nat. Plants">
        <title>Whole-genome landscape of Medicago truncatula symbiotic genes.</title>
        <authorList>
            <person name="Pecrix Y."/>
            <person name="Gamas P."/>
            <person name="Carrere S."/>
        </authorList>
    </citation>
    <scope>NUCLEOTIDE SEQUENCE</scope>
    <source>
        <tissue evidence="1">Leaves</tissue>
    </source>
</reference>
<sequence>MLKEMQHATISEYLIPCVHFKQWDHSQHLCVSSTSRSSQSKQ</sequence>
<name>A0A396GT66_MEDTR</name>
<dbReference type="AlphaFoldDB" id="A0A396GT66"/>
<dbReference type="Proteomes" id="UP000265566">
    <property type="component" value="Chromosome 7"/>
</dbReference>
<dbReference type="Gramene" id="rna38415">
    <property type="protein sequence ID" value="RHN44312.1"/>
    <property type="gene ID" value="gene38415"/>
</dbReference>
<evidence type="ECO:0000313" key="1">
    <source>
        <dbReference type="EMBL" id="RHN44312.1"/>
    </source>
</evidence>
<protein>
    <submittedName>
        <fullName evidence="1">Uncharacterized protein</fullName>
    </submittedName>
</protein>
<organism evidence="1">
    <name type="scientific">Medicago truncatula</name>
    <name type="common">Barrel medic</name>
    <name type="synonym">Medicago tribuloides</name>
    <dbReference type="NCBI Taxonomy" id="3880"/>
    <lineage>
        <taxon>Eukaryota</taxon>
        <taxon>Viridiplantae</taxon>
        <taxon>Streptophyta</taxon>
        <taxon>Embryophyta</taxon>
        <taxon>Tracheophyta</taxon>
        <taxon>Spermatophyta</taxon>
        <taxon>Magnoliopsida</taxon>
        <taxon>eudicotyledons</taxon>
        <taxon>Gunneridae</taxon>
        <taxon>Pentapetalae</taxon>
        <taxon>rosids</taxon>
        <taxon>fabids</taxon>
        <taxon>Fabales</taxon>
        <taxon>Fabaceae</taxon>
        <taxon>Papilionoideae</taxon>
        <taxon>50 kb inversion clade</taxon>
        <taxon>NPAAA clade</taxon>
        <taxon>Hologalegina</taxon>
        <taxon>IRL clade</taxon>
        <taxon>Trifolieae</taxon>
        <taxon>Medicago</taxon>
    </lineage>
</organism>
<comment type="caution">
    <text evidence="1">The sequence shown here is derived from an EMBL/GenBank/DDBJ whole genome shotgun (WGS) entry which is preliminary data.</text>
</comment>